<dbReference type="KEGG" id="vde:111243155"/>
<evidence type="ECO:0000313" key="1">
    <source>
        <dbReference type="EnsemblMetazoa" id="XP_022644015"/>
    </source>
</evidence>
<evidence type="ECO:0000313" key="2">
    <source>
        <dbReference type="Proteomes" id="UP000594260"/>
    </source>
</evidence>
<dbReference type="GeneID" id="111243155"/>
<organism evidence="1 2">
    <name type="scientific">Varroa destructor</name>
    <name type="common">Honeybee mite</name>
    <dbReference type="NCBI Taxonomy" id="109461"/>
    <lineage>
        <taxon>Eukaryota</taxon>
        <taxon>Metazoa</taxon>
        <taxon>Ecdysozoa</taxon>
        <taxon>Arthropoda</taxon>
        <taxon>Chelicerata</taxon>
        <taxon>Arachnida</taxon>
        <taxon>Acari</taxon>
        <taxon>Parasitiformes</taxon>
        <taxon>Mesostigmata</taxon>
        <taxon>Gamasina</taxon>
        <taxon>Dermanyssoidea</taxon>
        <taxon>Varroidae</taxon>
        <taxon>Varroa</taxon>
    </lineage>
</organism>
<dbReference type="Proteomes" id="UP000594260">
    <property type="component" value="Unplaced"/>
</dbReference>
<reference evidence="1" key="1">
    <citation type="submission" date="2021-01" db="UniProtKB">
        <authorList>
            <consortium name="EnsemblMetazoa"/>
        </authorList>
    </citation>
    <scope>IDENTIFICATION</scope>
</reference>
<name>A0A7M7IXS3_VARDE</name>
<dbReference type="InParanoid" id="A0A7M7IXS3"/>
<proteinExistence type="predicted"/>
<keyword evidence="2" id="KW-1185">Reference proteome</keyword>
<dbReference type="AlphaFoldDB" id="A0A7M7IXS3"/>
<protein>
    <submittedName>
        <fullName evidence="1">Uncharacterized protein</fullName>
    </submittedName>
</protein>
<dbReference type="EnsemblMetazoa" id="XM_022788280">
    <property type="protein sequence ID" value="XP_022644015"/>
    <property type="gene ID" value="LOC111243155"/>
</dbReference>
<accession>A0A7M7IXS3</accession>
<dbReference type="RefSeq" id="XP_022644015.1">
    <property type="nucleotide sequence ID" value="XM_022788280.1"/>
</dbReference>
<sequence length="134" mass="14004">MKFLTVVTLAVFTTCVIDGFLVKKLKEKKEDQKAKKLSIQPVIMPLIVDHHAPVYVPPPPIPAPVVVAQPPARVIVAPQPPAPIVINRPPVAPFVHAPVVAPPVVAPVGALPPVPLAHPAAAPALILPHGPKLG</sequence>